<evidence type="ECO:0000313" key="2">
    <source>
        <dbReference type="EMBL" id="SVA95037.1"/>
    </source>
</evidence>
<evidence type="ECO:0000256" key="1">
    <source>
        <dbReference type="ARBA" id="ARBA00022801"/>
    </source>
</evidence>
<evidence type="ECO:0008006" key="3">
    <source>
        <dbReference type="Google" id="ProtNLM"/>
    </source>
</evidence>
<dbReference type="EMBL" id="UINC01023419">
    <property type="protein sequence ID" value="SVA95037.1"/>
    <property type="molecule type" value="Genomic_DNA"/>
</dbReference>
<organism evidence="2">
    <name type="scientific">marine metagenome</name>
    <dbReference type="NCBI Taxonomy" id="408172"/>
    <lineage>
        <taxon>unclassified sequences</taxon>
        <taxon>metagenomes</taxon>
        <taxon>ecological metagenomes</taxon>
    </lineage>
</organism>
<dbReference type="InterPro" id="IPR009097">
    <property type="entry name" value="Cyclic_Pdiesterase"/>
</dbReference>
<sequence length="156" mass="17622">MRMFIGLNFSKKEKTKLYRVTESFRASQFPVKWVDPQSYHVTLKFLGKVSEERLDLVEEALENVGGATRPLEVVIEGFGAFPTIRRPEVIWAGLEPSSALRCLKQDLEWSLKECGFKTETRNFHPHITLGRADSSKGAGAFRGLDEKAAQTVYGSR</sequence>
<dbReference type="GO" id="GO:0008664">
    <property type="term" value="F:RNA 2',3'-cyclic 3'-phosphodiesterase activity"/>
    <property type="evidence" value="ECO:0007669"/>
    <property type="project" value="InterPro"/>
</dbReference>
<dbReference type="SUPFAM" id="SSF55144">
    <property type="entry name" value="LigT-like"/>
    <property type="match status" value="1"/>
</dbReference>
<dbReference type="InterPro" id="IPR004175">
    <property type="entry name" value="RNA_CPDase"/>
</dbReference>
<protein>
    <recommendedName>
        <fullName evidence="3">Phosphoesterase HXTX domain-containing protein</fullName>
    </recommendedName>
</protein>
<dbReference type="NCBIfam" id="TIGR02258">
    <property type="entry name" value="2_5_ligase"/>
    <property type="match status" value="1"/>
</dbReference>
<dbReference type="PANTHER" id="PTHR35561">
    <property type="entry name" value="RNA 2',3'-CYCLIC PHOSPHODIESTERASE"/>
    <property type="match status" value="1"/>
</dbReference>
<gene>
    <name evidence="2" type="ORF">METZ01_LOCUS147891</name>
</gene>
<dbReference type="PANTHER" id="PTHR35561:SF1">
    <property type="entry name" value="RNA 2',3'-CYCLIC PHOSPHODIESTERASE"/>
    <property type="match status" value="1"/>
</dbReference>
<accession>A0A382A1S6</accession>
<dbReference type="Pfam" id="PF13563">
    <property type="entry name" value="2_5_RNA_ligase2"/>
    <property type="match status" value="1"/>
</dbReference>
<keyword evidence="1" id="KW-0378">Hydrolase</keyword>
<dbReference type="GO" id="GO:0004113">
    <property type="term" value="F:2',3'-cyclic-nucleotide 3'-phosphodiesterase activity"/>
    <property type="evidence" value="ECO:0007669"/>
    <property type="project" value="InterPro"/>
</dbReference>
<dbReference type="HAMAP" id="MF_01940">
    <property type="entry name" value="RNA_CPDase"/>
    <property type="match status" value="1"/>
</dbReference>
<reference evidence="2" key="1">
    <citation type="submission" date="2018-05" db="EMBL/GenBank/DDBJ databases">
        <authorList>
            <person name="Lanie J.A."/>
            <person name="Ng W.-L."/>
            <person name="Kazmierczak K.M."/>
            <person name="Andrzejewski T.M."/>
            <person name="Davidsen T.M."/>
            <person name="Wayne K.J."/>
            <person name="Tettelin H."/>
            <person name="Glass J.I."/>
            <person name="Rusch D."/>
            <person name="Podicherti R."/>
            <person name="Tsui H.-C.T."/>
            <person name="Winkler M.E."/>
        </authorList>
    </citation>
    <scope>NUCLEOTIDE SEQUENCE</scope>
</reference>
<name>A0A382A1S6_9ZZZZ</name>
<dbReference type="AlphaFoldDB" id="A0A382A1S6"/>
<feature type="non-terminal residue" evidence="2">
    <location>
        <position position="156"/>
    </location>
</feature>
<proteinExistence type="inferred from homology"/>
<dbReference type="Gene3D" id="3.90.1140.10">
    <property type="entry name" value="Cyclic phosphodiesterase"/>
    <property type="match status" value="1"/>
</dbReference>